<dbReference type="EMBL" id="KQ421308">
    <property type="protein sequence ID" value="KOF77797.1"/>
    <property type="molecule type" value="Genomic_DNA"/>
</dbReference>
<reference evidence="1" key="1">
    <citation type="submission" date="2015-07" db="EMBL/GenBank/DDBJ databases">
        <title>MeaNS - Measles Nucleotide Surveillance Program.</title>
        <authorList>
            <person name="Tran T."/>
            <person name="Druce J."/>
        </authorList>
    </citation>
    <scope>NUCLEOTIDE SEQUENCE</scope>
    <source>
        <strain evidence="1">UCB-OBI-ISO-001</strain>
        <tissue evidence="1">Gonad</tissue>
    </source>
</reference>
<accession>A0A0L8GLE0</accession>
<protein>
    <submittedName>
        <fullName evidence="1">Uncharacterized protein</fullName>
    </submittedName>
</protein>
<proteinExistence type="predicted"/>
<organism evidence="1">
    <name type="scientific">Octopus bimaculoides</name>
    <name type="common">California two-spotted octopus</name>
    <dbReference type="NCBI Taxonomy" id="37653"/>
    <lineage>
        <taxon>Eukaryota</taxon>
        <taxon>Metazoa</taxon>
        <taxon>Spiralia</taxon>
        <taxon>Lophotrochozoa</taxon>
        <taxon>Mollusca</taxon>
        <taxon>Cephalopoda</taxon>
        <taxon>Coleoidea</taxon>
        <taxon>Octopodiformes</taxon>
        <taxon>Octopoda</taxon>
        <taxon>Incirrata</taxon>
        <taxon>Octopodidae</taxon>
        <taxon>Octopus</taxon>
    </lineage>
</organism>
<gene>
    <name evidence="1" type="ORF">OCBIM_22031691mg</name>
</gene>
<dbReference type="AlphaFoldDB" id="A0A0L8GLE0"/>
<name>A0A0L8GLE0_OCTBM</name>
<sequence>MAFVSGNRVVSCPHHLYIPDLHVFPCLIALNISNCLCSALINYPVLSSYNICPPESLPCR</sequence>
<evidence type="ECO:0000313" key="1">
    <source>
        <dbReference type="EMBL" id="KOF77797.1"/>
    </source>
</evidence>